<dbReference type="Proteomes" id="UP000198284">
    <property type="component" value="Unassembled WGS sequence"/>
</dbReference>
<sequence>MADGDKLRDAARKALTEYARQVREGKSPSYPRWASELLANGNEPLPPELRDLLNQQNESSRKGK</sequence>
<protein>
    <submittedName>
        <fullName evidence="2">Uncharacterized protein</fullName>
    </submittedName>
</protein>
<dbReference type="EMBL" id="FZOT01000003">
    <property type="protein sequence ID" value="SNS52510.1"/>
    <property type="molecule type" value="Genomic_DNA"/>
</dbReference>
<accession>A0A239F636</accession>
<evidence type="ECO:0000313" key="2">
    <source>
        <dbReference type="EMBL" id="SNS52510.1"/>
    </source>
</evidence>
<keyword evidence="3" id="KW-1185">Reference proteome</keyword>
<proteinExistence type="predicted"/>
<evidence type="ECO:0000313" key="3">
    <source>
        <dbReference type="Proteomes" id="UP000198284"/>
    </source>
</evidence>
<gene>
    <name evidence="2" type="ORF">SAMN06265795_103209</name>
</gene>
<dbReference type="RefSeq" id="WP_089398703.1">
    <property type="nucleotide sequence ID" value="NZ_FZOT01000003.1"/>
</dbReference>
<evidence type="ECO:0000256" key="1">
    <source>
        <dbReference type="SAM" id="MobiDB-lite"/>
    </source>
</evidence>
<feature type="region of interest" description="Disordered" evidence="1">
    <location>
        <begin position="38"/>
        <end position="64"/>
    </location>
</feature>
<name>A0A239F636_9BURK</name>
<organism evidence="2 3">
    <name type="scientific">Noviherbaspirillum humi</name>
    <dbReference type="NCBI Taxonomy" id="1688639"/>
    <lineage>
        <taxon>Bacteria</taxon>
        <taxon>Pseudomonadati</taxon>
        <taxon>Pseudomonadota</taxon>
        <taxon>Betaproteobacteria</taxon>
        <taxon>Burkholderiales</taxon>
        <taxon>Oxalobacteraceae</taxon>
        <taxon>Noviherbaspirillum</taxon>
    </lineage>
</organism>
<reference evidence="2 3" key="1">
    <citation type="submission" date="2017-06" db="EMBL/GenBank/DDBJ databases">
        <authorList>
            <person name="Kim H.J."/>
            <person name="Triplett B.A."/>
        </authorList>
    </citation>
    <scope>NUCLEOTIDE SEQUENCE [LARGE SCALE GENOMIC DNA]</scope>
    <source>
        <strain evidence="2 3">U15</strain>
    </source>
</reference>
<dbReference type="AlphaFoldDB" id="A0A239F636"/>